<evidence type="ECO:0000313" key="2">
    <source>
        <dbReference type="EMBL" id="MFC4512431.1"/>
    </source>
</evidence>
<keyword evidence="3" id="KW-1185">Reference proteome</keyword>
<feature type="transmembrane region" description="Helical" evidence="1">
    <location>
        <begin position="100"/>
        <end position="120"/>
    </location>
</feature>
<feature type="transmembrane region" description="Helical" evidence="1">
    <location>
        <begin position="12"/>
        <end position="31"/>
    </location>
</feature>
<reference evidence="3" key="1">
    <citation type="journal article" date="2019" name="Int. J. Syst. Evol. Microbiol.">
        <title>The Global Catalogue of Microorganisms (GCM) 10K type strain sequencing project: providing services to taxonomists for standard genome sequencing and annotation.</title>
        <authorList>
            <consortium name="The Broad Institute Genomics Platform"/>
            <consortium name="The Broad Institute Genome Sequencing Center for Infectious Disease"/>
            <person name="Wu L."/>
            <person name="Ma J."/>
        </authorList>
    </citation>
    <scope>NUCLEOTIDE SEQUENCE [LARGE SCALE GENOMIC DNA]</scope>
    <source>
        <strain evidence="3">CECT 8064</strain>
    </source>
</reference>
<keyword evidence="1" id="KW-0812">Transmembrane</keyword>
<keyword evidence="1" id="KW-0472">Membrane</keyword>
<gene>
    <name evidence="2" type="ORF">ACFPEN_05735</name>
</gene>
<evidence type="ECO:0000313" key="3">
    <source>
        <dbReference type="Proteomes" id="UP001595990"/>
    </source>
</evidence>
<dbReference type="RefSeq" id="WP_358214052.1">
    <property type="nucleotide sequence ID" value="NZ_JBHSFS010000002.1"/>
</dbReference>
<comment type="caution">
    <text evidence="2">The sequence shown here is derived from an EMBL/GenBank/DDBJ whole genome shotgun (WGS) entry which is preliminary data.</text>
</comment>
<organism evidence="2 3">
    <name type="scientific">Streptomyces ehimensis</name>
    <dbReference type="NCBI Taxonomy" id="68195"/>
    <lineage>
        <taxon>Bacteria</taxon>
        <taxon>Bacillati</taxon>
        <taxon>Actinomycetota</taxon>
        <taxon>Actinomycetes</taxon>
        <taxon>Kitasatosporales</taxon>
        <taxon>Streptomycetaceae</taxon>
        <taxon>Streptomyces</taxon>
    </lineage>
</organism>
<dbReference type="EMBL" id="JBHSFS010000002">
    <property type="protein sequence ID" value="MFC4512431.1"/>
    <property type="molecule type" value="Genomic_DNA"/>
</dbReference>
<accession>A0ABV9BEI7</accession>
<name>A0ABV9BEI7_9ACTN</name>
<sequence length="135" mass="13555">MEKRQLAHVWPETVGAFVIWVAASAGVTALAPTLAGAPAAPAAAAVVAAFTGMGALVGRLLPAGYGVRLGVAVVIVGQLLDVVLVLAFDGLYPRTDEGGSGRVLLFLLAGYAGFLLGALAGDRSFRVDTAAAPPE</sequence>
<protein>
    <recommendedName>
        <fullName evidence="4">Integral membrane protein</fullName>
    </recommendedName>
</protein>
<keyword evidence="1" id="KW-1133">Transmembrane helix</keyword>
<feature type="transmembrane region" description="Helical" evidence="1">
    <location>
        <begin position="69"/>
        <end position="88"/>
    </location>
</feature>
<evidence type="ECO:0008006" key="4">
    <source>
        <dbReference type="Google" id="ProtNLM"/>
    </source>
</evidence>
<evidence type="ECO:0000256" key="1">
    <source>
        <dbReference type="SAM" id="Phobius"/>
    </source>
</evidence>
<dbReference type="Proteomes" id="UP001595990">
    <property type="component" value="Unassembled WGS sequence"/>
</dbReference>
<feature type="transmembrane region" description="Helical" evidence="1">
    <location>
        <begin position="37"/>
        <end position="57"/>
    </location>
</feature>
<proteinExistence type="predicted"/>